<keyword evidence="4 6" id="KW-1133">Transmembrane helix</keyword>
<comment type="similarity">
    <text evidence="2">Belongs to the TMEM19 family.</text>
</comment>
<dbReference type="GO" id="GO:0016020">
    <property type="term" value="C:membrane"/>
    <property type="evidence" value="ECO:0007669"/>
    <property type="project" value="UniProtKB-SubCell"/>
</dbReference>
<organism evidence="8">
    <name type="scientific">Atelocyanobacterium thalassa (isolate ALOHA)</name>
    <dbReference type="NCBI Taxonomy" id="1453429"/>
    <lineage>
        <taxon>Bacteria</taxon>
        <taxon>Bacillati</taxon>
        <taxon>Cyanobacteriota</taxon>
        <taxon>Cyanophyceae</taxon>
        <taxon>Oscillatoriophycideae</taxon>
        <taxon>Chroococcales</taxon>
        <taxon>Aphanothecaceae</taxon>
        <taxon>Candidatus Atelocyanobacterium</taxon>
        <taxon>Candidatus Atelocyanobacterium thalassae</taxon>
    </lineage>
</organism>
<dbReference type="NCBIfam" id="TIGR00297">
    <property type="entry name" value="TIGR00297 family protein"/>
    <property type="match status" value="1"/>
</dbReference>
<proteinExistence type="inferred from homology"/>
<dbReference type="HOGENOM" id="CLU_036918_0_1_3"/>
<dbReference type="InterPro" id="IPR002794">
    <property type="entry name" value="DUF92_TMEM19"/>
</dbReference>
<dbReference type="RefSeq" id="WP_012953834.1">
    <property type="nucleotide sequence ID" value="NC_013771.1"/>
</dbReference>
<evidence type="ECO:0000256" key="3">
    <source>
        <dbReference type="ARBA" id="ARBA00022692"/>
    </source>
</evidence>
<dbReference type="EMBL" id="CP001842">
    <property type="protein sequence ID" value="ADB95169.1"/>
    <property type="molecule type" value="Genomic_DNA"/>
</dbReference>
<evidence type="ECO:0000256" key="2">
    <source>
        <dbReference type="ARBA" id="ARBA00009012"/>
    </source>
</evidence>
<dbReference type="OrthoDB" id="539948at2"/>
<keyword evidence="8" id="KW-1185">Reference proteome</keyword>
<feature type="transmembrane region" description="Helical" evidence="6">
    <location>
        <begin position="171"/>
        <end position="190"/>
    </location>
</feature>
<feature type="transmembrane region" description="Helical" evidence="6">
    <location>
        <begin position="6"/>
        <end position="27"/>
    </location>
</feature>
<dbReference type="AlphaFoldDB" id="D3ENW9"/>
<evidence type="ECO:0000256" key="5">
    <source>
        <dbReference type="ARBA" id="ARBA00023136"/>
    </source>
</evidence>
<dbReference type="PANTHER" id="PTHR13353">
    <property type="entry name" value="TRANSMEMBRANE PROTEIN 19"/>
    <property type="match status" value="1"/>
</dbReference>
<sequence length="251" mass="27507">MITSYLDRSWLISIILNSLLLGFAMIIPKKLLTFSGYLHAWLLGVLIWWLLGWQGYILIMSYFIIGSAITYVGISKKEKAGIAEKRSGTRGPENVWGSGLTALFCALGTLFSNPFYTKLFILGYVASISTKLSDTVASELGKVYGKNTFLITTLRPASPGTEGAISLEGTLAGFIASVLIALVGFFINFINLNEVSYCVISAFFATNVESVIGATLQNRVSWMNNDVVNIINTLIGALIAFFLYFLETNLF</sequence>
<feature type="transmembrane region" description="Helical" evidence="6">
    <location>
        <begin position="228"/>
        <end position="246"/>
    </location>
</feature>
<feature type="transmembrane region" description="Helical" evidence="6">
    <location>
        <begin position="34"/>
        <end position="51"/>
    </location>
</feature>
<evidence type="ECO:0000313" key="8">
    <source>
        <dbReference type="Proteomes" id="UP000001405"/>
    </source>
</evidence>
<feature type="transmembrane region" description="Helical" evidence="6">
    <location>
        <begin position="95"/>
        <end position="116"/>
    </location>
</feature>
<feature type="transmembrane region" description="Helical" evidence="6">
    <location>
        <begin position="57"/>
        <end position="74"/>
    </location>
</feature>
<dbReference type="PANTHER" id="PTHR13353:SF5">
    <property type="entry name" value="TRANSMEMBRANE PROTEIN 19"/>
    <property type="match status" value="1"/>
</dbReference>
<dbReference type="KEGG" id="cyu:UCYN_04340"/>
<dbReference type="STRING" id="1453429.UCYN_04340"/>
<gene>
    <name evidence="7" type="ordered locus">UCYN_04340</name>
</gene>
<evidence type="ECO:0000256" key="4">
    <source>
        <dbReference type="ARBA" id="ARBA00022989"/>
    </source>
</evidence>
<dbReference type="Pfam" id="PF01940">
    <property type="entry name" value="DUF92"/>
    <property type="match status" value="1"/>
</dbReference>
<reference evidence="7 8" key="1">
    <citation type="journal article" date="2010" name="Nature">
        <title>Metabolic streamlining in an open-ocean nitrogen-fixing cyanobacterium.</title>
        <authorList>
            <person name="Tripp H.J."/>
            <person name="Bench S.R."/>
            <person name="Turk K.A."/>
            <person name="Foster R.A."/>
            <person name="Desany B.A."/>
            <person name="Niazi F."/>
            <person name="Affourtit J.P."/>
            <person name="Zehr J.P."/>
        </authorList>
    </citation>
    <scope>NUCLEOTIDE SEQUENCE [LARGE SCALE GENOMIC DNA]</scope>
    <source>
        <strain evidence="8">ALOHA</strain>
    </source>
</reference>
<evidence type="ECO:0008006" key="9">
    <source>
        <dbReference type="Google" id="ProtNLM"/>
    </source>
</evidence>
<protein>
    <recommendedName>
        <fullName evidence="9">TIGR00297 family protein</fullName>
    </recommendedName>
</protein>
<keyword evidence="3 6" id="KW-0812">Transmembrane</keyword>
<accession>D3ENW9</accession>
<keyword evidence="5 6" id="KW-0472">Membrane</keyword>
<evidence type="ECO:0000313" key="7">
    <source>
        <dbReference type="EMBL" id="ADB95169.1"/>
    </source>
</evidence>
<evidence type="ECO:0000256" key="1">
    <source>
        <dbReference type="ARBA" id="ARBA00004141"/>
    </source>
</evidence>
<dbReference type="PATRIC" id="fig|713887.8.peg.402"/>
<evidence type="ECO:0000256" key="6">
    <source>
        <dbReference type="SAM" id="Phobius"/>
    </source>
</evidence>
<name>D3ENW9_ATETH</name>
<comment type="subcellular location">
    <subcellularLocation>
        <location evidence="1">Membrane</location>
        <topology evidence="1">Multi-pass membrane protein</topology>
    </subcellularLocation>
</comment>
<dbReference type="Proteomes" id="UP000001405">
    <property type="component" value="Chromosome"/>
</dbReference>